<dbReference type="EMBL" id="FNBA01000055">
    <property type="protein sequence ID" value="SDF32377.1"/>
    <property type="molecule type" value="Genomic_DNA"/>
</dbReference>
<name>A0A1G7K5J1_9FLAO</name>
<dbReference type="RefSeq" id="WP_093145593.1">
    <property type="nucleotide sequence ID" value="NZ_FNBA01000055.1"/>
</dbReference>
<proteinExistence type="predicted"/>
<reference evidence="1 2" key="1">
    <citation type="submission" date="2016-10" db="EMBL/GenBank/DDBJ databases">
        <authorList>
            <person name="de Groot N.N."/>
        </authorList>
    </citation>
    <scope>NUCLEOTIDE SEQUENCE [LARGE SCALE GENOMIC DNA]</scope>
    <source>
        <strain evidence="1 2">DSM 16195</strain>
    </source>
</reference>
<dbReference type="Proteomes" id="UP000199321">
    <property type="component" value="Unassembled WGS sequence"/>
</dbReference>
<organism evidence="1 2">
    <name type="scientific">Ulvibacter litoralis</name>
    <dbReference type="NCBI Taxonomy" id="227084"/>
    <lineage>
        <taxon>Bacteria</taxon>
        <taxon>Pseudomonadati</taxon>
        <taxon>Bacteroidota</taxon>
        <taxon>Flavobacteriia</taxon>
        <taxon>Flavobacteriales</taxon>
        <taxon>Flavobacteriaceae</taxon>
        <taxon>Ulvibacter</taxon>
    </lineage>
</organism>
<feature type="non-terminal residue" evidence="1">
    <location>
        <position position="1"/>
    </location>
</feature>
<protein>
    <submittedName>
        <fullName evidence="1">Uncharacterized protein</fullName>
    </submittedName>
</protein>
<evidence type="ECO:0000313" key="1">
    <source>
        <dbReference type="EMBL" id="SDF32377.1"/>
    </source>
</evidence>
<sequence length="263" mass="31046">LQLLYKPVVSNFYKNIILSISNLNYKNHCKGIEGCNIYDFSIIEHLENNQNPIFRFFSKEEYAVDFMKGKIRLSTLYSCRTLENLKARDENEGKMNTSISDKFINDTNDGKHNDFISEVNKTGSIYIGPNVKNVTFKNINTSPMNMLDAYVLCTSIEVNEYLIENFGKYYVRINYPHLFSYYLHLSMRKNKNSMYFKSEKINYSNRNVDLAKDSVKKRIGFEKDIRFSKEKEFRLMFYTKKNNIQPYFEIAPDVSQICDLLSY</sequence>
<keyword evidence="2" id="KW-1185">Reference proteome</keyword>
<accession>A0A1G7K5J1</accession>
<evidence type="ECO:0000313" key="2">
    <source>
        <dbReference type="Proteomes" id="UP000199321"/>
    </source>
</evidence>
<gene>
    <name evidence="1" type="ORF">SAMN05421855_1561</name>
</gene>
<dbReference type="AlphaFoldDB" id="A0A1G7K5J1"/>